<evidence type="ECO:0000313" key="1">
    <source>
        <dbReference type="EMBL" id="KAH0560734.1"/>
    </source>
</evidence>
<organism evidence="1 2">
    <name type="scientific">Cotesia glomerata</name>
    <name type="common">Lepidopteran parasitic wasp</name>
    <name type="synonym">Apanteles glomeratus</name>
    <dbReference type="NCBI Taxonomy" id="32391"/>
    <lineage>
        <taxon>Eukaryota</taxon>
        <taxon>Metazoa</taxon>
        <taxon>Ecdysozoa</taxon>
        <taxon>Arthropoda</taxon>
        <taxon>Hexapoda</taxon>
        <taxon>Insecta</taxon>
        <taxon>Pterygota</taxon>
        <taxon>Neoptera</taxon>
        <taxon>Endopterygota</taxon>
        <taxon>Hymenoptera</taxon>
        <taxon>Apocrita</taxon>
        <taxon>Ichneumonoidea</taxon>
        <taxon>Braconidae</taxon>
        <taxon>Microgastrinae</taxon>
        <taxon>Cotesia</taxon>
    </lineage>
</organism>
<gene>
    <name evidence="1" type="ORF">KQX54_007733</name>
</gene>
<evidence type="ECO:0000313" key="2">
    <source>
        <dbReference type="Proteomes" id="UP000826195"/>
    </source>
</evidence>
<dbReference type="AlphaFoldDB" id="A0AAV7IY40"/>
<protein>
    <submittedName>
        <fullName evidence="1">Uncharacterized protein</fullName>
    </submittedName>
</protein>
<comment type="caution">
    <text evidence="1">The sequence shown here is derived from an EMBL/GenBank/DDBJ whole genome shotgun (WGS) entry which is preliminary data.</text>
</comment>
<proteinExistence type="predicted"/>
<name>A0AAV7IY40_COTGL</name>
<keyword evidence="2" id="KW-1185">Reference proteome</keyword>
<dbReference type="EMBL" id="JAHXZJ010000374">
    <property type="protein sequence ID" value="KAH0560734.1"/>
    <property type="molecule type" value="Genomic_DNA"/>
</dbReference>
<accession>A0AAV7IY40</accession>
<reference evidence="1 2" key="1">
    <citation type="journal article" date="2021" name="J. Hered.">
        <title>A chromosome-level genome assembly of the parasitoid wasp, Cotesia glomerata (Hymenoptera: Braconidae).</title>
        <authorList>
            <person name="Pinto B.J."/>
            <person name="Weis J.J."/>
            <person name="Gamble T."/>
            <person name="Ode P.J."/>
            <person name="Paul R."/>
            <person name="Zaspel J.M."/>
        </authorList>
    </citation>
    <scope>NUCLEOTIDE SEQUENCE [LARGE SCALE GENOMIC DNA]</scope>
    <source>
        <strain evidence="1">CgM1</strain>
    </source>
</reference>
<dbReference type="Proteomes" id="UP000826195">
    <property type="component" value="Unassembled WGS sequence"/>
</dbReference>
<sequence>MHVGGWPMVMNPDEWNQKNTWQKISHHSEMSDDKQFSLNKFIEFYENTATDLKLENEEKIKFSKLIQNVFDLINKDHDPMMNVTVRDQNYYANLSV</sequence>